<feature type="transmembrane region" description="Helical" evidence="1">
    <location>
        <begin position="50"/>
        <end position="70"/>
    </location>
</feature>
<dbReference type="Proteomes" id="UP000321720">
    <property type="component" value="Unassembled WGS sequence"/>
</dbReference>
<dbReference type="RefSeq" id="WP_146841359.1">
    <property type="nucleotide sequence ID" value="NZ_BJWG01000001.1"/>
</dbReference>
<dbReference type="Pfam" id="PF11292">
    <property type="entry name" value="DUF3093"/>
    <property type="match status" value="1"/>
</dbReference>
<reference evidence="2 3" key="1">
    <citation type="submission" date="2019-07" db="EMBL/GenBank/DDBJ databases">
        <title>Whole genome shotgun sequence of Cellulomonas composti NBRC 100758.</title>
        <authorList>
            <person name="Hosoyama A."/>
            <person name="Uohara A."/>
            <person name="Ohji S."/>
            <person name="Ichikawa N."/>
        </authorList>
    </citation>
    <scope>NUCLEOTIDE SEQUENCE [LARGE SCALE GENOMIC DNA]</scope>
    <source>
        <strain evidence="2 3">NBRC 100758</strain>
    </source>
</reference>
<comment type="caution">
    <text evidence="2">The sequence shown here is derived from an EMBL/GenBank/DDBJ whole genome shotgun (WGS) entry which is preliminary data.</text>
</comment>
<protein>
    <submittedName>
        <fullName evidence="2">Membrane protein</fullName>
    </submittedName>
</protein>
<evidence type="ECO:0000313" key="2">
    <source>
        <dbReference type="EMBL" id="GEL93778.1"/>
    </source>
</evidence>
<name>A0A511J720_9CELL</name>
<keyword evidence="3" id="KW-1185">Reference proteome</keyword>
<feature type="transmembrane region" description="Helical" evidence="1">
    <location>
        <begin position="27"/>
        <end position="45"/>
    </location>
</feature>
<dbReference type="OrthoDB" id="3217020at2"/>
<dbReference type="EMBL" id="BJWG01000001">
    <property type="protein sequence ID" value="GEL93778.1"/>
    <property type="molecule type" value="Genomic_DNA"/>
</dbReference>
<dbReference type="InterPro" id="IPR021443">
    <property type="entry name" value="DUF3093"/>
</dbReference>
<sequence>MSAPAPGTPTPAPAPAPVFDERLWPGPGGWVAAIAFAGMLGIALVPVGALLGLVVGLVALVVVVVVLVAATPRVRVAQGELFAAEAHIPLDLLVGPRALAPEDVRTELGPALDARAYLCQRGWVRTAVRVELDDPADPTPYWIVSTRRPDELVAALTAH</sequence>
<dbReference type="AlphaFoldDB" id="A0A511J720"/>
<keyword evidence="1" id="KW-0472">Membrane</keyword>
<accession>A0A511J720</accession>
<evidence type="ECO:0000313" key="3">
    <source>
        <dbReference type="Proteomes" id="UP000321720"/>
    </source>
</evidence>
<proteinExistence type="predicted"/>
<gene>
    <name evidence="2" type="ORF">CCO02nite_04360</name>
</gene>
<keyword evidence="1" id="KW-0812">Transmembrane</keyword>
<keyword evidence="1" id="KW-1133">Transmembrane helix</keyword>
<organism evidence="2 3">
    <name type="scientific">Cellulomonas composti</name>
    <dbReference type="NCBI Taxonomy" id="266130"/>
    <lineage>
        <taxon>Bacteria</taxon>
        <taxon>Bacillati</taxon>
        <taxon>Actinomycetota</taxon>
        <taxon>Actinomycetes</taxon>
        <taxon>Micrococcales</taxon>
        <taxon>Cellulomonadaceae</taxon>
        <taxon>Cellulomonas</taxon>
    </lineage>
</organism>
<evidence type="ECO:0000256" key="1">
    <source>
        <dbReference type="SAM" id="Phobius"/>
    </source>
</evidence>